<protein>
    <submittedName>
        <fullName evidence="2">Uncharacterized protein</fullName>
    </submittedName>
</protein>
<feature type="region of interest" description="Disordered" evidence="1">
    <location>
        <begin position="75"/>
        <end position="111"/>
    </location>
</feature>
<dbReference type="PANTHER" id="PTHR36715:SF1">
    <property type="entry name" value="PROTEIN, PUTATIVE-RELATED"/>
    <property type="match status" value="1"/>
</dbReference>
<dbReference type="Proteomes" id="UP000834106">
    <property type="component" value="Chromosome 13"/>
</dbReference>
<dbReference type="AlphaFoldDB" id="A0AAD1ZT52"/>
<feature type="compositionally biased region" description="Acidic residues" evidence="1">
    <location>
        <begin position="82"/>
        <end position="104"/>
    </location>
</feature>
<evidence type="ECO:0000256" key="1">
    <source>
        <dbReference type="SAM" id="MobiDB-lite"/>
    </source>
</evidence>
<dbReference type="PANTHER" id="PTHR36715">
    <property type="entry name" value="BNAANNG41370D PROTEIN"/>
    <property type="match status" value="1"/>
</dbReference>
<sequence length="300" mass="33324">MEIPEMKMISDFECLQNPTLISRFFSLSGTEKAPQVFSFWKWGAVIFLLFATLRSIIKRIKLIFIHFYSLIKPSPHPSTGTEDFEFSEGDDCSSISSEEEEEENIQTTSFSDQRKIGGDFCVKGRQNGNLRRRSSGGESFAWSEFACGKHVVKLWDSLDLGLNFVEDNDNNNSKSVVSLWDFDHEEKNGHSFGRSWNIPAFVMASPAVVLGAYDKRMPSGIPAIYAEWGPTTSTAAAAVSAGGVEKVYVRNGVTGALTVGDIRKLKTPMEENVTEPSGETWWDADAVIVEDEFELVGESS</sequence>
<reference evidence="2" key="1">
    <citation type="submission" date="2023-05" db="EMBL/GenBank/DDBJ databases">
        <authorList>
            <person name="Huff M."/>
        </authorList>
    </citation>
    <scope>NUCLEOTIDE SEQUENCE</scope>
</reference>
<keyword evidence="3" id="KW-1185">Reference proteome</keyword>
<evidence type="ECO:0000313" key="3">
    <source>
        <dbReference type="Proteomes" id="UP000834106"/>
    </source>
</evidence>
<evidence type="ECO:0000313" key="2">
    <source>
        <dbReference type="EMBL" id="CAI9775144.1"/>
    </source>
</evidence>
<organism evidence="2 3">
    <name type="scientific">Fraxinus pennsylvanica</name>
    <dbReference type="NCBI Taxonomy" id="56036"/>
    <lineage>
        <taxon>Eukaryota</taxon>
        <taxon>Viridiplantae</taxon>
        <taxon>Streptophyta</taxon>
        <taxon>Embryophyta</taxon>
        <taxon>Tracheophyta</taxon>
        <taxon>Spermatophyta</taxon>
        <taxon>Magnoliopsida</taxon>
        <taxon>eudicotyledons</taxon>
        <taxon>Gunneridae</taxon>
        <taxon>Pentapetalae</taxon>
        <taxon>asterids</taxon>
        <taxon>lamiids</taxon>
        <taxon>Lamiales</taxon>
        <taxon>Oleaceae</taxon>
        <taxon>Oleeae</taxon>
        <taxon>Fraxinus</taxon>
    </lineage>
</organism>
<gene>
    <name evidence="2" type="ORF">FPE_LOCUS22574</name>
</gene>
<proteinExistence type="predicted"/>
<dbReference type="EMBL" id="OU503048">
    <property type="protein sequence ID" value="CAI9775144.1"/>
    <property type="molecule type" value="Genomic_DNA"/>
</dbReference>
<accession>A0AAD1ZT52</accession>
<name>A0AAD1ZT52_9LAMI</name>